<accession>A0AA43QWJ1</accession>
<comment type="caution">
    <text evidence="1">The sequence shown here is derived from an EMBL/GenBank/DDBJ whole genome shotgun (WGS) entry which is preliminary data.</text>
</comment>
<organism evidence="1 2">
    <name type="scientific">Mycoplasmopsis arginini</name>
    <name type="common">Mycoplasma arginini</name>
    <dbReference type="NCBI Taxonomy" id="2094"/>
    <lineage>
        <taxon>Bacteria</taxon>
        <taxon>Bacillati</taxon>
        <taxon>Mycoplasmatota</taxon>
        <taxon>Mycoplasmoidales</taxon>
        <taxon>Metamycoplasmataceae</taxon>
        <taxon>Mycoplasmopsis</taxon>
    </lineage>
</organism>
<evidence type="ECO:0000313" key="1">
    <source>
        <dbReference type="EMBL" id="MDI3349487.1"/>
    </source>
</evidence>
<name>A0AA43QWJ1_MYCAR</name>
<gene>
    <name evidence="1" type="ORF">DCBHLPFO_00714</name>
</gene>
<proteinExistence type="predicted"/>
<dbReference type="EMBL" id="JAPFAR010000037">
    <property type="protein sequence ID" value="MDI3349487.1"/>
    <property type="molecule type" value="Genomic_DNA"/>
</dbReference>
<dbReference type="Proteomes" id="UP001162175">
    <property type="component" value="Unassembled WGS sequence"/>
</dbReference>
<sequence length="123" mass="14109">MNRLVSFADIENAFAPKSGSTNFHKWNHRVHITEIKKAIRPHGFDILSKSGFGYKLIDTVSPMNDTRDEFEIIYATRHLSGDTESMKTLRNDAGGYDYSDHIQDCFYIYLMALGAKSWSKLKN</sequence>
<dbReference type="AlphaFoldDB" id="A0AA43QWJ1"/>
<evidence type="ECO:0000313" key="2">
    <source>
        <dbReference type="Proteomes" id="UP001162175"/>
    </source>
</evidence>
<protein>
    <submittedName>
        <fullName evidence="1">Uncharacterized protein</fullName>
    </submittedName>
</protein>
<reference evidence="1" key="1">
    <citation type="submission" date="2022-11" db="EMBL/GenBank/DDBJ databases">
        <title>Draft genome of Mycoplasma arginini isolated from fly.</title>
        <authorList>
            <person name="Severgnini M."/>
            <person name="Gioia G."/>
            <person name="Cremonesi P."/>
            <person name="Moroni P."/>
            <person name="Addis M.F."/>
            <person name="Castiglioni B."/>
        </authorList>
    </citation>
    <scope>NUCLEOTIDE SEQUENCE</scope>
    <source>
        <strain evidence="1">QMP CG1-1632</strain>
    </source>
</reference>